<keyword evidence="2" id="KW-1185">Reference proteome</keyword>
<comment type="caution">
    <text evidence="1">The sequence shown here is derived from an EMBL/GenBank/DDBJ whole genome shotgun (WGS) entry which is preliminary data.</text>
</comment>
<evidence type="ECO:0000313" key="1">
    <source>
        <dbReference type="EMBL" id="KAJ6263997.1"/>
    </source>
</evidence>
<dbReference type="EMBL" id="JAQGDS010000001">
    <property type="protein sequence ID" value="KAJ6263997.1"/>
    <property type="molecule type" value="Genomic_DNA"/>
</dbReference>
<organism evidence="1 2">
    <name type="scientific">Drechslerella dactyloides</name>
    <name type="common">Nematode-trapping fungus</name>
    <name type="synonym">Arthrobotrys dactyloides</name>
    <dbReference type="NCBI Taxonomy" id="74499"/>
    <lineage>
        <taxon>Eukaryota</taxon>
        <taxon>Fungi</taxon>
        <taxon>Dikarya</taxon>
        <taxon>Ascomycota</taxon>
        <taxon>Pezizomycotina</taxon>
        <taxon>Orbiliomycetes</taxon>
        <taxon>Orbiliales</taxon>
        <taxon>Orbiliaceae</taxon>
        <taxon>Drechslerella</taxon>
    </lineage>
</organism>
<gene>
    <name evidence="1" type="ORF">Dda_0136</name>
</gene>
<sequence>MTRATANTTTPKFAERKEQLWELARRHFLKKHTYLLCEMTKTLKPVLMTSDGGGDEGVVW</sequence>
<dbReference type="AlphaFoldDB" id="A0AAD6J7K7"/>
<reference evidence="1" key="1">
    <citation type="submission" date="2023-01" db="EMBL/GenBank/DDBJ databases">
        <title>The chitinases involved in constricting ring structure development in the nematode-trapping fungus Drechslerella dactyloides.</title>
        <authorList>
            <person name="Wang R."/>
            <person name="Zhang L."/>
            <person name="Tang P."/>
            <person name="Li S."/>
            <person name="Liang L."/>
        </authorList>
    </citation>
    <scope>NUCLEOTIDE SEQUENCE</scope>
    <source>
        <strain evidence="1">YMF1.00031</strain>
    </source>
</reference>
<accession>A0AAD6J7K7</accession>
<evidence type="ECO:0000313" key="2">
    <source>
        <dbReference type="Proteomes" id="UP001221413"/>
    </source>
</evidence>
<proteinExistence type="predicted"/>
<dbReference type="Proteomes" id="UP001221413">
    <property type="component" value="Unassembled WGS sequence"/>
</dbReference>
<protein>
    <submittedName>
        <fullName evidence="1">Uncharacterized protein</fullName>
    </submittedName>
</protein>
<name>A0AAD6J7K7_DREDA</name>